<evidence type="ECO:0000256" key="5">
    <source>
        <dbReference type="ARBA" id="ARBA00022679"/>
    </source>
</evidence>
<evidence type="ECO:0000256" key="1">
    <source>
        <dbReference type="ARBA" id="ARBA00001946"/>
    </source>
</evidence>
<keyword evidence="4" id="KW-0489">Methyltransferase</keyword>
<evidence type="ECO:0000256" key="9">
    <source>
        <dbReference type="ARBA" id="ARBA00022884"/>
    </source>
</evidence>
<keyword evidence="5" id="KW-0808">Transferase</keyword>
<name>A0A8R1J1P8_CAEJA</name>
<dbReference type="GO" id="GO:0046872">
    <property type="term" value="F:metal ion binding"/>
    <property type="evidence" value="ECO:0007669"/>
    <property type="project" value="UniProtKB-KW"/>
</dbReference>
<evidence type="ECO:0000256" key="12">
    <source>
        <dbReference type="ARBA" id="ARBA00048418"/>
    </source>
</evidence>
<evidence type="ECO:0000256" key="8">
    <source>
        <dbReference type="ARBA" id="ARBA00022842"/>
    </source>
</evidence>
<dbReference type="PANTHER" id="PTHR21404:SF3">
    <property type="entry name" value="SMALL RNA 2'-O-METHYLTRANSFERASE"/>
    <property type="match status" value="1"/>
</dbReference>
<sequence length="268" mass="30469">MTEPTKEQKPEQNAAKTDENAAKIGATLQDQLKDEDPQKVEEKKTDGAPKIEEKAKNDESLRAELAAQRSIRVLPKMEVAEDDKGEKLSACTENEWDASAEPFSAELLNVKNAPVFGMKPGDFRHDDHKFEMTRQEFADWLAELAVRYPHYQIEPPQFIGMTPGHEMLSGASQAAICILRDNVSSQLPELTLPYKMTGHIPCRLGSRLVAYNLVRQAFLEWIEKVEFRDAELRNDSFSPYWLFDVRHVLHHLHAPISFAATIQETVAW</sequence>
<dbReference type="PANTHER" id="PTHR21404">
    <property type="entry name" value="HEN1"/>
    <property type="match status" value="1"/>
</dbReference>
<dbReference type="GO" id="GO:0005737">
    <property type="term" value="C:cytoplasm"/>
    <property type="evidence" value="ECO:0007669"/>
    <property type="project" value="TreeGrafter"/>
</dbReference>
<keyword evidence="6" id="KW-0949">S-adenosyl-L-methionine</keyword>
<proteinExistence type="inferred from homology"/>
<dbReference type="AlphaFoldDB" id="A0A8R1J1P8"/>
<evidence type="ECO:0000256" key="13">
    <source>
        <dbReference type="SAM" id="MobiDB-lite"/>
    </source>
</evidence>
<dbReference type="Gene3D" id="3.40.50.150">
    <property type="entry name" value="Vaccinia Virus protein VP39"/>
    <property type="match status" value="1"/>
</dbReference>
<keyword evidence="9" id="KW-0694">RNA-binding</keyword>
<evidence type="ECO:0000256" key="4">
    <source>
        <dbReference type="ARBA" id="ARBA00022603"/>
    </source>
</evidence>
<reference evidence="15" key="1">
    <citation type="submission" date="2010-08" db="EMBL/GenBank/DDBJ databases">
        <authorList>
            <consortium name="Caenorhabditis japonica Sequencing Consortium"/>
            <person name="Wilson R.K."/>
        </authorList>
    </citation>
    <scope>NUCLEOTIDE SEQUENCE [LARGE SCALE GENOMIC DNA]</scope>
    <source>
        <strain evidence="15">DF5081</strain>
    </source>
</reference>
<evidence type="ECO:0000256" key="10">
    <source>
        <dbReference type="ARBA" id="ARBA00023158"/>
    </source>
</evidence>
<keyword evidence="8" id="KW-0460">Magnesium</keyword>
<feature type="region of interest" description="Disordered" evidence="13">
    <location>
        <begin position="1"/>
        <end position="61"/>
    </location>
</feature>
<dbReference type="GO" id="GO:0030422">
    <property type="term" value="P:siRNA processing"/>
    <property type="evidence" value="ECO:0007669"/>
    <property type="project" value="TreeGrafter"/>
</dbReference>
<dbReference type="GO" id="GO:0005634">
    <property type="term" value="C:nucleus"/>
    <property type="evidence" value="ECO:0007669"/>
    <property type="project" value="TreeGrafter"/>
</dbReference>
<organism evidence="14 15">
    <name type="scientific">Caenorhabditis japonica</name>
    <dbReference type="NCBI Taxonomy" id="281687"/>
    <lineage>
        <taxon>Eukaryota</taxon>
        <taxon>Metazoa</taxon>
        <taxon>Ecdysozoa</taxon>
        <taxon>Nematoda</taxon>
        <taxon>Chromadorea</taxon>
        <taxon>Rhabditida</taxon>
        <taxon>Rhabditina</taxon>
        <taxon>Rhabditomorpha</taxon>
        <taxon>Rhabditoidea</taxon>
        <taxon>Rhabditidae</taxon>
        <taxon>Peloderinae</taxon>
        <taxon>Caenorhabditis</taxon>
    </lineage>
</organism>
<feature type="compositionally biased region" description="Basic and acidic residues" evidence="13">
    <location>
        <begin position="1"/>
        <end position="21"/>
    </location>
</feature>
<comment type="catalytic activity">
    <reaction evidence="12">
        <text>small RNA 3'-end nucleotide + S-adenosyl-L-methionine = small RNA 3'-end 2'-O-methylnucleotide + S-adenosyl-L-homocysteine + H(+)</text>
        <dbReference type="Rhea" id="RHEA:37887"/>
        <dbReference type="Rhea" id="RHEA-COMP:10415"/>
        <dbReference type="Rhea" id="RHEA-COMP:10416"/>
        <dbReference type="ChEBI" id="CHEBI:15378"/>
        <dbReference type="ChEBI" id="CHEBI:57856"/>
        <dbReference type="ChEBI" id="CHEBI:59789"/>
        <dbReference type="ChEBI" id="CHEBI:74896"/>
        <dbReference type="ChEBI" id="CHEBI:74898"/>
        <dbReference type="EC" id="2.1.1.386"/>
    </reaction>
</comment>
<keyword evidence="15" id="KW-1185">Reference proteome</keyword>
<dbReference type="GO" id="GO:0090486">
    <property type="term" value="F:small RNA 2'-O-methyltransferase activity"/>
    <property type="evidence" value="ECO:0007669"/>
    <property type="project" value="UniProtKB-EC"/>
</dbReference>
<dbReference type="InterPro" id="IPR020149">
    <property type="entry name" value="Uncharacterised_C02F5.10"/>
</dbReference>
<feature type="compositionally biased region" description="Basic and acidic residues" evidence="13">
    <location>
        <begin position="31"/>
        <end position="61"/>
    </location>
</feature>
<comment type="similarity">
    <text evidence="2">Belongs to the methyltransferase superfamily. HEN1 family.</text>
</comment>
<evidence type="ECO:0000256" key="6">
    <source>
        <dbReference type="ARBA" id="ARBA00022691"/>
    </source>
</evidence>
<dbReference type="GO" id="GO:0034587">
    <property type="term" value="P:piRNA processing"/>
    <property type="evidence" value="ECO:0007669"/>
    <property type="project" value="TreeGrafter"/>
</dbReference>
<dbReference type="Pfam" id="PF17309">
    <property type="entry name" value="DUF5356"/>
    <property type="match status" value="1"/>
</dbReference>
<evidence type="ECO:0000256" key="2">
    <source>
        <dbReference type="ARBA" id="ARBA00009026"/>
    </source>
</evidence>
<dbReference type="GO" id="GO:0001510">
    <property type="term" value="P:RNA methylation"/>
    <property type="evidence" value="ECO:0007669"/>
    <property type="project" value="InterPro"/>
</dbReference>
<dbReference type="InterPro" id="IPR026610">
    <property type="entry name" value="Hen1"/>
</dbReference>
<keyword evidence="10" id="KW-0943">RNA-mediated gene silencing</keyword>
<dbReference type="EC" id="2.1.1.386" evidence="11"/>
<keyword evidence="7" id="KW-0479">Metal-binding</keyword>
<evidence type="ECO:0000256" key="7">
    <source>
        <dbReference type="ARBA" id="ARBA00022723"/>
    </source>
</evidence>
<protein>
    <recommendedName>
        <fullName evidence="3">Small RNA 2'-O-methyltransferase</fullName>
        <ecNumber evidence="11">2.1.1.386</ecNumber>
    </recommendedName>
</protein>
<evidence type="ECO:0000313" key="15">
    <source>
        <dbReference type="Proteomes" id="UP000005237"/>
    </source>
</evidence>
<reference evidence="14" key="2">
    <citation type="submission" date="2022-06" db="UniProtKB">
        <authorList>
            <consortium name="EnsemblMetazoa"/>
        </authorList>
    </citation>
    <scope>IDENTIFICATION</scope>
    <source>
        <strain evidence="14">DF5081</strain>
    </source>
</reference>
<dbReference type="EnsemblMetazoa" id="CJA41685.1">
    <property type="protein sequence ID" value="CJA41685.1"/>
    <property type="gene ID" value="WBGene00217533"/>
</dbReference>
<dbReference type="GO" id="GO:0003723">
    <property type="term" value="F:RNA binding"/>
    <property type="evidence" value="ECO:0007669"/>
    <property type="project" value="UniProtKB-KW"/>
</dbReference>
<accession>A0A8R1J1P8</accession>
<dbReference type="InterPro" id="IPR029063">
    <property type="entry name" value="SAM-dependent_MTases_sf"/>
</dbReference>
<evidence type="ECO:0000256" key="3">
    <source>
        <dbReference type="ARBA" id="ARBA00021330"/>
    </source>
</evidence>
<evidence type="ECO:0000313" key="14">
    <source>
        <dbReference type="EnsemblMetazoa" id="CJA41685.1"/>
    </source>
</evidence>
<comment type="cofactor">
    <cofactor evidence="1">
        <name>Mg(2+)</name>
        <dbReference type="ChEBI" id="CHEBI:18420"/>
    </cofactor>
</comment>
<evidence type="ECO:0000256" key="11">
    <source>
        <dbReference type="ARBA" id="ARBA00035025"/>
    </source>
</evidence>
<dbReference type="Proteomes" id="UP000005237">
    <property type="component" value="Unassembled WGS sequence"/>
</dbReference>